<feature type="domain" description="ABC3 transporter permease C-terminal" evidence="8">
    <location>
        <begin position="286"/>
        <end position="406"/>
    </location>
</feature>
<feature type="transmembrane region" description="Helical" evidence="7">
    <location>
        <begin position="380"/>
        <end position="398"/>
    </location>
</feature>
<evidence type="ECO:0000256" key="1">
    <source>
        <dbReference type="ARBA" id="ARBA00004651"/>
    </source>
</evidence>
<gene>
    <name evidence="10" type="ORF">GXP67_05150</name>
</gene>
<feature type="transmembrane region" description="Helical" evidence="7">
    <location>
        <begin position="21"/>
        <end position="42"/>
    </location>
</feature>
<dbReference type="RefSeq" id="WP_162442168.1">
    <property type="nucleotide sequence ID" value="NZ_CP048222.1"/>
</dbReference>
<organism evidence="10 11">
    <name type="scientific">Rhodocytophaga rosea</name>
    <dbReference type="NCBI Taxonomy" id="2704465"/>
    <lineage>
        <taxon>Bacteria</taxon>
        <taxon>Pseudomonadati</taxon>
        <taxon>Bacteroidota</taxon>
        <taxon>Cytophagia</taxon>
        <taxon>Cytophagales</taxon>
        <taxon>Rhodocytophagaceae</taxon>
        <taxon>Rhodocytophaga</taxon>
    </lineage>
</organism>
<dbReference type="PANTHER" id="PTHR30572:SF4">
    <property type="entry name" value="ABC TRANSPORTER PERMEASE YTRF"/>
    <property type="match status" value="1"/>
</dbReference>
<comment type="subcellular location">
    <subcellularLocation>
        <location evidence="1">Cell membrane</location>
        <topology evidence="1">Multi-pass membrane protein</topology>
    </subcellularLocation>
</comment>
<name>A0A6C0GDU8_9BACT</name>
<comment type="similarity">
    <text evidence="6">Belongs to the ABC-4 integral membrane protein family.</text>
</comment>
<dbReference type="Proteomes" id="UP000480178">
    <property type="component" value="Chromosome"/>
</dbReference>
<dbReference type="InterPro" id="IPR050250">
    <property type="entry name" value="Macrolide_Exporter_MacB"/>
</dbReference>
<dbReference type="GO" id="GO:0022857">
    <property type="term" value="F:transmembrane transporter activity"/>
    <property type="evidence" value="ECO:0007669"/>
    <property type="project" value="TreeGrafter"/>
</dbReference>
<evidence type="ECO:0000259" key="8">
    <source>
        <dbReference type="Pfam" id="PF02687"/>
    </source>
</evidence>
<reference evidence="10 11" key="1">
    <citation type="submission" date="2020-01" db="EMBL/GenBank/DDBJ databases">
        <authorList>
            <person name="Kim M.K."/>
        </authorList>
    </citation>
    <scope>NUCLEOTIDE SEQUENCE [LARGE SCALE GENOMIC DNA]</scope>
    <source>
        <strain evidence="10 11">172606-1</strain>
    </source>
</reference>
<dbReference type="AlphaFoldDB" id="A0A6C0GDU8"/>
<feature type="transmembrane region" description="Helical" evidence="7">
    <location>
        <begin position="282"/>
        <end position="307"/>
    </location>
</feature>
<evidence type="ECO:0000256" key="3">
    <source>
        <dbReference type="ARBA" id="ARBA00022692"/>
    </source>
</evidence>
<keyword evidence="3 7" id="KW-0812">Transmembrane</keyword>
<dbReference type="PANTHER" id="PTHR30572">
    <property type="entry name" value="MEMBRANE COMPONENT OF TRANSPORTER-RELATED"/>
    <property type="match status" value="1"/>
</dbReference>
<keyword evidence="5 7" id="KW-0472">Membrane</keyword>
<protein>
    <submittedName>
        <fullName evidence="10">ABC transporter permease</fullName>
    </submittedName>
</protein>
<evidence type="ECO:0000313" key="10">
    <source>
        <dbReference type="EMBL" id="QHT66097.1"/>
    </source>
</evidence>
<keyword evidence="4 7" id="KW-1133">Transmembrane helix</keyword>
<dbReference type="KEGG" id="rhoz:GXP67_05150"/>
<accession>A0A6C0GDU8</accession>
<keyword evidence="2" id="KW-1003">Cell membrane</keyword>
<evidence type="ECO:0000256" key="2">
    <source>
        <dbReference type="ARBA" id="ARBA00022475"/>
    </source>
</evidence>
<dbReference type="Pfam" id="PF02687">
    <property type="entry name" value="FtsX"/>
    <property type="match status" value="1"/>
</dbReference>
<evidence type="ECO:0000313" key="11">
    <source>
        <dbReference type="Proteomes" id="UP000480178"/>
    </source>
</evidence>
<sequence length="415" mass="45696">MFDLDKWSEIYATVRKHKLRTFLTAFGVFWGIFMLVVLLGAGNGFENGVVGSFDIAKNTVFVWSQRTSIPYKGLKAGRYIPFTNDDVVAIRQTIPEVAILAPQNQVQGNFKVNYNNKSSSFTVYGEYPDWMGVKPLVILQGRFVNTLDIRDKRKVAIIGTRVHKVLFGDKDPIGEYISIKGIYFKVVGTFKGRGSTEDNQEDAQTIFIPSTTLQQAFNQYNRVDYLAMVPQEGVESAVIEKKVKELLAKRHDIHPDDVRALGSANVEEEFKRIQGLFTGIKGFSWVVSIGTIIAGIIGVGNIMLIVVKERTKEIGIRKALGATPWSIISLIIQESIVITGVAGYIGLVTGTGLIALINYLLKKFEAEGEFFANPEVNLTIAATALLLLVFCGAIAGLIPATKAANIDPVVALRDE</sequence>
<proteinExistence type="inferred from homology"/>
<evidence type="ECO:0000256" key="6">
    <source>
        <dbReference type="ARBA" id="ARBA00038076"/>
    </source>
</evidence>
<dbReference type="EMBL" id="CP048222">
    <property type="protein sequence ID" value="QHT66097.1"/>
    <property type="molecule type" value="Genomic_DNA"/>
</dbReference>
<dbReference type="InterPro" id="IPR025857">
    <property type="entry name" value="MacB_PCD"/>
</dbReference>
<evidence type="ECO:0000256" key="5">
    <source>
        <dbReference type="ARBA" id="ARBA00023136"/>
    </source>
</evidence>
<dbReference type="Pfam" id="PF12704">
    <property type="entry name" value="MacB_PCD"/>
    <property type="match status" value="1"/>
</dbReference>
<dbReference type="InterPro" id="IPR003838">
    <property type="entry name" value="ABC3_permease_C"/>
</dbReference>
<keyword evidence="11" id="KW-1185">Reference proteome</keyword>
<feature type="domain" description="MacB-like periplasmic core" evidence="9">
    <location>
        <begin position="21"/>
        <end position="245"/>
    </location>
</feature>
<feature type="transmembrane region" description="Helical" evidence="7">
    <location>
        <begin position="336"/>
        <end position="360"/>
    </location>
</feature>
<evidence type="ECO:0000256" key="7">
    <source>
        <dbReference type="SAM" id="Phobius"/>
    </source>
</evidence>
<evidence type="ECO:0000259" key="9">
    <source>
        <dbReference type="Pfam" id="PF12704"/>
    </source>
</evidence>
<evidence type="ECO:0000256" key="4">
    <source>
        <dbReference type="ARBA" id="ARBA00022989"/>
    </source>
</evidence>
<dbReference type="GO" id="GO:0005886">
    <property type="term" value="C:plasma membrane"/>
    <property type="evidence" value="ECO:0007669"/>
    <property type="project" value="UniProtKB-SubCell"/>
</dbReference>